<dbReference type="PRINTS" id="PR00072">
    <property type="entry name" value="MALOXRDTASE"/>
</dbReference>
<dbReference type="InterPro" id="IPR012302">
    <property type="entry name" value="Malic_NAD-bd"/>
</dbReference>
<comment type="catalytic activity">
    <reaction evidence="7">
        <text>(S)-malate + NAD(+) = pyruvate + CO2 + NADH</text>
        <dbReference type="Rhea" id="RHEA:12653"/>
        <dbReference type="ChEBI" id="CHEBI:15361"/>
        <dbReference type="ChEBI" id="CHEBI:15589"/>
        <dbReference type="ChEBI" id="CHEBI:16526"/>
        <dbReference type="ChEBI" id="CHEBI:57540"/>
        <dbReference type="ChEBI" id="CHEBI:57945"/>
        <dbReference type="EC" id="1.1.1.38"/>
    </reaction>
</comment>
<dbReference type="STRING" id="1141098.A0A1Y2DF48"/>
<evidence type="ECO:0000256" key="6">
    <source>
        <dbReference type="ARBA" id="ARBA00050168"/>
    </source>
</evidence>
<sequence>MSSDTKTKFSHLPLSARGPIECAVTGHSLLNTPYFNRGSAHSYEERHEFNLTGLLPQSVQTLEQQVNRAYDQYSSRKDDLAKNTFLTSLKDQNLVLYYKLLQDHMDEMFSIVYTPTEGDAIENFSRLFRRPEGCFLNINDTDRVEHDLAEWGRPEDIDYIVVSDGEEILGIGDQGAGGILISVAKLVLTTLCAGIHPNRTLPVVLDCGTNNERLLNDELYLGLREKRVRGEKYDKFVDIFVESARKLFPRAYIHFEDFGLTNARRILENYRPKVPCFNDDVQGTGCVTLAAIMAGLHVSKQKLSDLKMVVFGSGSAGVGIADQVRDAIAAQGSISKEDASKQIWLVDKPGLLTTQVEDLSPAQKVFAKEASEWDGKTSLLDVVKSVKPNVLIGTSTKPKAFTEEIVRAMAENTERPVILPLSNPTKLHEAVPEDLLKWTNGKALVATGSPFQPVKGPWGADGSEIEIEVAECNNSVVFPGIGLGAVLSRASQVTDKMLVAAVEGVADLSPALKDDTAPLLPGVGVVRDVSVRVARKVILAAVEEGVATEKDIPSNNDELDEWIREQMWSPSYRPLKRVSPTGASRQAKAELQVVGTLKQAESTVAEKLGLNKWTGGS</sequence>
<reference evidence="14 15" key="1">
    <citation type="submission" date="2016-07" db="EMBL/GenBank/DDBJ databases">
        <title>Pervasive Adenine N6-methylation of Active Genes in Fungi.</title>
        <authorList>
            <consortium name="DOE Joint Genome Institute"/>
            <person name="Mondo S.J."/>
            <person name="Dannebaum R.O."/>
            <person name="Kuo R.C."/>
            <person name="Labutti K."/>
            <person name="Haridas S."/>
            <person name="Kuo A."/>
            <person name="Salamov A."/>
            <person name="Ahrendt S.R."/>
            <person name="Lipzen A."/>
            <person name="Sullivan W."/>
            <person name="Andreopoulos W.B."/>
            <person name="Clum A."/>
            <person name="Lindquist E."/>
            <person name="Daum C."/>
            <person name="Ramamoorthy G.K."/>
            <person name="Gryganskyi A."/>
            <person name="Culley D."/>
            <person name="Magnuson J.K."/>
            <person name="James T.Y."/>
            <person name="O'Malley M.A."/>
            <person name="Stajich J.E."/>
            <person name="Spatafora J.W."/>
            <person name="Visel A."/>
            <person name="Grigoriev I.V."/>
        </authorList>
    </citation>
    <scope>NUCLEOTIDE SEQUENCE [LARGE SCALE GENOMIC DNA]</scope>
    <source>
        <strain evidence="14 15">CBS 129021</strain>
    </source>
</reference>
<dbReference type="InterPro" id="IPR012301">
    <property type="entry name" value="Malic_N_dom"/>
</dbReference>
<evidence type="ECO:0000256" key="7">
    <source>
        <dbReference type="ARBA" id="ARBA00052591"/>
    </source>
</evidence>
<name>A0A1Y2DF48_9PEZI</name>
<dbReference type="FunFam" id="3.40.50.720:FF:000055">
    <property type="entry name" value="NAD-dependent malic enzyme"/>
    <property type="match status" value="1"/>
</dbReference>
<dbReference type="GeneID" id="63773046"/>
<dbReference type="FunFam" id="3.40.50.10380:FF:000001">
    <property type="entry name" value="NAD-dependent malic enzyme"/>
    <property type="match status" value="1"/>
</dbReference>
<evidence type="ECO:0000313" key="15">
    <source>
        <dbReference type="Proteomes" id="UP000193689"/>
    </source>
</evidence>
<evidence type="ECO:0000256" key="4">
    <source>
        <dbReference type="ARBA" id="ARBA00023002"/>
    </source>
</evidence>
<dbReference type="PANTHER" id="PTHR23406">
    <property type="entry name" value="MALIC ENZYME-RELATED"/>
    <property type="match status" value="1"/>
</dbReference>
<dbReference type="PROSITE" id="PS00331">
    <property type="entry name" value="MALIC_ENZYMES"/>
    <property type="match status" value="1"/>
</dbReference>
<dbReference type="InterPro" id="IPR037062">
    <property type="entry name" value="Malic_N_dom_sf"/>
</dbReference>
<feature type="domain" description="Malic enzyme N-terminal" evidence="13">
    <location>
        <begin position="90"/>
        <end position="271"/>
    </location>
</feature>
<dbReference type="SUPFAM" id="SSF51735">
    <property type="entry name" value="NAD(P)-binding Rossmann-fold domains"/>
    <property type="match status" value="1"/>
</dbReference>
<evidence type="ECO:0000256" key="8">
    <source>
        <dbReference type="PIRSR" id="PIRSR000106-1"/>
    </source>
</evidence>
<dbReference type="SUPFAM" id="SSF53223">
    <property type="entry name" value="Aminoacid dehydrogenase-like, N-terminal domain"/>
    <property type="match status" value="1"/>
</dbReference>
<dbReference type="GO" id="GO:0006520">
    <property type="term" value="P:amino acid metabolic process"/>
    <property type="evidence" value="ECO:0007669"/>
    <property type="project" value="EnsemblFungi"/>
</dbReference>
<dbReference type="AlphaFoldDB" id="A0A1Y2DF48"/>
<feature type="binding site" evidence="9">
    <location>
        <position position="473"/>
    </location>
    <ligand>
        <name>(S)-malate</name>
        <dbReference type="ChEBI" id="CHEBI:15589"/>
    </ligand>
</feature>
<feature type="active site" description="Proton acceptor" evidence="8">
    <location>
        <position position="185"/>
    </location>
</feature>
<dbReference type="InterPro" id="IPR046346">
    <property type="entry name" value="Aminoacid_DH-like_N_sf"/>
</dbReference>
<gene>
    <name evidence="14" type="ORF">BCR38DRAFT_353984</name>
</gene>
<comment type="similarity">
    <text evidence="2 11">Belongs to the malic enzymes family.</text>
</comment>
<dbReference type="GO" id="GO:0004471">
    <property type="term" value="F:malate dehydrogenase (decarboxylating) (NAD+) activity"/>
    <property type="evidence" value="ECO:0007669"/>
    <property type="project" value="TreeGrafter"/>
</dbReference>
<dbReference type="RefSeq" id="XP_040710946.1">
    <property type="nucleotide sequence ID" value="XM_040856834.1"/>
</dbReference>
<evidence type="ECO:0000256" key="10">
    <source>
        <dbReference type="PIRSR" id="PIRSR000106-3"/>
    </source>
</evidence>
<dbReference type="CDD" id="cd05312">
    <property type="entry name" value="NAD_bind_1_malic_enz"/>
    <property type="match status" value="1"/>
</dbReference>
<dbReference type="PIRSF" id="PIRSF000106">
    <property type="entry name" value="ME"/>
    <property type="match status" value="1"/>
</dbReference>
<dbReference type="FunCoup" id="A0A1Y2DF48">
    <property type="interactions" value="845"/>
</dbReference>
<dbReference type="InterPro" id="IPR015884">
    <property type="entry name" value="Malic_enzyme_CS"/>
</dbReference>
<dbReference type="GO" id="GO:0005829">
    <property type="term" value="C:cytosol"/>
    <property type="evidence" value="ECO:0007669"/>
    <property type="project" value="TreeGrafter"/>
</dbReference>
<organism evidence="14 15">
    <name type="scientific">Pseudomassariella vexata</name>
    <dbReference type="NCBI Taxonomy" id="1141098"/>
    <lineage>
        <taxon>Eukaryota</taxon>
        <taxon>Fungi</taxon>
        <taxon>Dikarya</taxon>
        <taxon>Ascomycota</taxon>
        <taxon>Pezizomycotina</taxon>
        <taxon>Sordariomycetes</taxon>
        <taxon>Xylariomycetidae</taxon>
        <taxon>Amphisphaeriales</taxon>
        <taxon>Pseudomassariaceae</taxon>
        <taxon>Pseudomassariella</taxon>
    </lineage>
</organism>
<evidence type="ECO:0000256" key="1">
    <source>
        <dbReference type="ARBA" id="ARBA00001936"/>
    </source>
</evidence>
<dbReference type="NCBIfam" id="NF010052">
    <property type="entry name" value="PRK13529.1"/>
    <property type="match status" value="1"/>
</dbReference>
<evidence type="ECO:0000313" key="14">
    <source>
        <dbReference type="EMBL" id="ORY57817.1"/>
    </source>
</evidence>
<dbReference type="Proteomes" id="UP000193689">
    <property type="component" value="Unassembled WGS sequence"/>
</dbReference>
<evidence type="ECO:0000256" key="11">
    <source>
        <dbReference type="RuleBase" id="RU003426"/>
    </source>
</evidence>
<dbReference type="OrthoDB" id="5365701at2759"/>
<comment type="cofactor">
    <cofactor evidence="1">
        <name>Mn(2+)</name>
        <dbReference type="ChEBI" id="CHEBI:29035"/>
    </cofactor>
</comment>
<dbReference type="SMART" id="SM00919">
    <property type="entry name" value="Malic_M"/>
    <property type="match status" value="1"/>
</dbReference>
<dbReference type="PANTHER" id="PTHR23406:SF34">
    <property type="entry name" value="NAD-DEPENDENT MALIC ENZYME, MITOCHONDRIAL"/>
    <property type="match status" value="1"/>
</dbReference>
<evidence type="ECO:0000256" key="5">
    <source>
        <dbReference type="ARBA" id="ARBA00023027"/>
    </source>
</evidence>
<feature type="active site" description="Proton donor" evidence="8">
    <location>
        <position position="113"/>
    </location>
</feature>
<dbReference type="Gene3D" id="3.40.50.720">
    <property type="entry name" value="NAD(P)-binding Rossmann-like Domain"/>
    <property type="match status" value="1"/>
</dbReference>
<dbReference type="InParanoid" id="A0A1Y2DF48"/>
<dbReference type="EMBL" id="MCFJ01000018">
    <property type="protein sequence ID" value="ORY57817.1"/>
    <property type="molecule type" value="Genomic_DNA"/>
</dbReference>
<accession>A0A1Y2DF48</accession>
<evidence type="ECO:0000259" key="13">
    <source>
        <dbReference type="SMART" id="SM01274"/>
    </source>
</evidence>
<keyword evidence="5" id="KW-0520">NAD</keyword>
<keyword evidence="15" id="KW-1185">Reference proteome</keyword>
<evidence type="ECO:0000256" key="3">
    <source>
        <dbReference type="ARBA" id="ARBA00022723"/>
    </source>
</evidence>
<feature type="binding site" evidence="9">
    <location>
        <position position="423"/>
    </location>
    <ligand>
        <name>(S)-malate</name>
        <dbReference type="ChEBI" id="CHEBI:15589"/>
    </ligand>
</feature>
<feature type="binding site" evidence="10">
    <location>
        <position position="280"/>
    </location>
    <ligand>
        <name>a divalent metal cation</name>
        <dbReference type="ChEBI" id="CHEBI:60240"/>
    </ligand>
</feature>
<comment type="caution">
    <text evidence="14">The sequence shown here is derived from an EMBL/GenBank/DDBJ whole genome shotgun (WGS) entry which is preliminary data.</text>
</comment>
<dbReference type="InterPro" id="IPR036291">
    <property type="entry name" value="NAD(P)-bd_dom_sf"/>
</dbReference>
<dbReference type="Pfam" id="PF00390">
    <property type="entry name" value="malic"/>
    <property type="match status" value="1"/>
</dbReference>
<proteinExistence type="inferred from homology"/>
<feature type="domain" description="Malic enzyme NAD-binding" evidence="12">
    <location>
        <begin position="281"/>
        <end position="542"/>
    </location>
</feature>
<dbReference type="GO" id="GO:0006108">
    <property type="term" value="P:malate metabolic process"/>
    <property type="evidence" value="ECO:0007669"/>
    <property type="project" value="TreeGrafter"/>
</dbReference>
<dbReference type="Pfam" id="PF03949">
    <property type="entry name" value="Malic_M"/>
    <property type="match status" value="1"/>
</dbReference>
<comment type="catalytic activity">
    <reaction evidence="6">
        <text>oxaloacetate + H(+) = pyruvate + CO2</text>
        <dbReference type="Rhea" id="RHEA:15641"/>
        <dbReference type="ChEBI" id="CHEBI:15361"/>
        <dbReference type="ChEBI" id="CHEBI:15378"/>
        <dbReference type="ChEBI" id="CHEBI:16452"/>
        <dbReference type="ChEBI" id="CHEBI:16526"/>
        <dbReference type="EC" id="1.1.1.38"/>
    </reaction>
</comment>
<dbReference type="GO" id="GO:0005739">
    <property type="term" value="C:mitochondrion"/>
    <property type="evidence" value="ECO:0007669"/>
    <property type="project" value="EnsemblFungi"/>
</dbReference>
<keyword evidence="3 10" id="KW-0479">Metal-binding</keyword>
<feature type="binding site" evidence="10">
    <location>
        <position position="257"/>
    </location>
    <ligand>
        <name>a divalent metal cation</name>
        <dbReference type="ChEBI" id="CHEBI:60240"/>
    </ligand>
</feature>
<evidence type="ECO:0000256" key="9">
    <source>
        <dbReference type="PIRSR" id="PIRSR000106-2"/>
    </source>
</evidence>
<feature type="binding site" evidence="10">
    <location>
        <position position="256"/>
    </location>
    <ligand>
        <name>a divalent metal cation</name>
        <dbReference type="ChEBI" id="CHEBI:60240"/>
    </ligand>
</feature>
<protein>
    <recommendedName>
        <fullName evidence="11">Malic enzyme</fullName>
    </recommendedName>
</protein>
<evidence type="ECO:0000259" key="12">
    <source>
        <dbReference type="SMART" id="SM00919"/>
    </source>
</evidence>
<evidence type="ECO:0000256" key="2">
    <source>
        <dbReference type="ARBA" id="ARBA00008785"/>
    </source>
</evidence>
<dbReference type="SMART" id="SM01274">
    <property type="entry name" value="malic"/>
    <property type="match status" value="1"/>
</dbReference>
<dbReference type="InterPro" id="IPR001891">
    <property type="entry name" value="Malic_OxRdtase"/>
</dbReference>
<dbReference type="Gene3D" id="3.40.50.10380">
    <property type="entry name" value="Malic enzyme, N-terminal domain"/>
    <property type="match status" value="1"/>
</dbReference>
<dbReference type="GO" id="GO:0051287">
    <property type="term" value="F:NAD binding"/>
    <property type="evidence" value="ECO:0007669"/>
    <property type="project" value="InterPro"/>
</dbReference>
<dbReference type="GO" id="GO:0046872">
    <property type="term" value="F:metal ion binding"/>
    <property type="evidence" value="ECO:0007669"/>
    <property type="project" value="UniProtKB-KW"/>
</dbReference>
<keyword evidence="4 11" id="KW-0560">Oxidoreductase</keyword>
<comment type="cofactor">
    <cofactor evidence="10">
        <name>Mg(2+)</name>
        <dbReference type="ChEBI" id="CHEBI:18420"/>
    </cofactor>
    <cofactor evidence="10">
        <name>Mn(2+)</name>
        <dbReference type="ChEBI" id="CHEBI:29035"/>
    </cofactor>
    <text evidence="10">Divalent metal cations. Prefers magnesium or manganese.</text>
</comment>